<dbReference type="SUPFAM" id="SSF57184">
    <property type="entry name" value="Growth factor receptor domain"/>
    <property type="match status" value="1"/>
</dbReference>
<keyword evidence="5 6" id="KW-1015">Disulfide bond</keyword>
<feature type="disulfide bond" evidence="6">
    <location>
        <begin position="173"/>
        <end position="190"/>
    </location>
</feature>
<dbReference type="Gene3D" id="2.10.25.10">
    <property type="entry name" value="Laminin"/>
    <property type="match status" value="3"/>
</dbReference>
<evidence type="ECO:0000256" key="3">
    <source>
        <dbReference type="ARBA" id="ARBA00022536"/>
    </source>
</evidence>
<evidence type="ECO:0000256" key="4">
    <source>
        <dbReference type="ARBA" id="ARBA00022729"/>
    </source>
</evidence>
<dbReference type="InterPro" id="IPR009030">
    <property type="entry name" value="Growth_fac_rcpt_cys_sf"/>
</dbReference>
<feature type="region of interest" description="Disordered" evidence="7">
    <location>
        <begin position="331"/>
        <end position="379"/>
    </location>
</feature>
<dbReference type="AlphaFoldDB" id="A0A226NLQ4"/>
<dbReference type="FunFam" id="2.10.25.10:FF:000219">
    <property type="entry name" value="Pro-epidermal growth factor"/>
    <property type="match status" value="1"/>
</dbReference>
<name>A0A226NLQ4_CALSU</name>
<keyword evidence="8" id="KW-0812">Transmembrane</keyword>
<dbReference type="OrthoDB" id="4062651at2759"/>
<dbReference type="SMART" id="SM00181">
    <property type="entry name" value="EGF"/>
    <property type="match status" value="3"/>
</dbReference>
<dbReference type="STRING" id="9009.A0A226NLQ4"/>
<dbReference type="PRINTS" id="PR00009">
    <property type="entry name" value="EGFTGF"/>
</dbReference>
<dbReference type="EMBL" id="MCFN01000021">
    <property type="protein sequence ID" value="OXB68169.1"/>
    <property type="molecule type" value="Genomic_DNA"/>
</dbReference>
<dbReference type="InterPro" id="IPR000742">
    <property type="entry name" value="EGF"/>
</dbReference>
<comment type="caution">
    <text evidence="10">The sequence shown here is derived from an EMBL/GenBank/DDBJ whole genome shotgun (WGS) entry which is preliminary data.</text>
</comment>
<evidence type="ECO:0000256" key="2">
    <source>
        <dbReference type="ARBA" id="ARBA00022525"/>
    </source>
</evidence>
<keyword evidence="11" id="KW-1185">Reference proteome</keyword>
<comment type="subcellular location">
    <subcellularLocation>
        <location evidence="1">Secreted</location>
    </subcellularLocation>
</comment>
<dbReference type="GO" id="GO:0007173">
    <property type="term" value="P:epidermal growth factor receptor signaling pathway"/>
    <property type="evidence" value="ECO:0007669"/>
    <property type="project" value="TreeGrafter"/>
</dbReference>
<feature type="disulfide bond" evidence="6">
    <location>
        <begin position="192"/>
        <end position="201"/>
    </location>
</feature>
<accession>A0A226NLQ4</accession>
<keyword evidence="2" id="KW-0964">Secreted</keyword>
<feature type="non-terminal residue" evidence="10">
    <location>
        <position position="1"/>
    </location>
</feature>
<dbReference type="PANTHER" id="PTHR10740">
    <property type="entry name" value="TRANSFORMING GROWTH FACTOR ALPHA"/>
    <property type="match status" value="1"/>
</dbReference>
<dbReference type="GO" id="GO:0008284">
    <property type="term" value="P:positive regulation of cell population proliferation"/>
    <property type="evidence" value="ECO:0007669"/>
    <property type="project" value="TreeGrafter"/>
</dbReference>
<keyword evidence="4" id="KW-0732">Signal</keyword>
<dbReference type="Pfam" id="PF00008">
    <property type="entry name" value="EGF"/>
    <property type="match status" value="1"/>
</dbReference>
<dbReference type="GO" id="GO:0005576">
    <property type="term" value="C:extracellular region"/>
    <property type="evidence" value="ECO:0007669"/>
    <property type="project" value="UniProtKB-SubCell"/>
</dbReference>
<feature type="domain" description="EGF-like" evidence="9">
    <location>
        <begin position="102"/>
        <end position="140"/>
    </location>
</feature>
<evidence type="ECO:0000313" key="10">
    <source>
        <dbReference type="EMBL" id="OXB68169.1"/>
    </source>
</evidence>
<feature type="domain" description="EGF-like" evidence="9">
    <location>
        <begin position="161"/>
        <end position="202"/>
    </location>
</feature>
<dbReference type="PROSITE" id="PS01186">
    <property type="entry name" value="EGF_2"/>
    <property type="match status" value="2"/>
</dbReference>
<keyword evidence="3 6" id="KW-0245">EGF-like domain</keyword>
<dbReference type="GO" id="GO:0045840">
    <property type="term" value="P:positive regulation of mitotic nuclear division"/>
    <property type="evidence" value="ECO:0007669"/>
    <property type="project" value="TreeGrafter"/>
</dbReference>
<dbReference type="SUPFAM" id="SSF57196">
    <property type="entry name" value="EGF/Laminin"/>
    <property type="match status" value="1"/>
</dbReference>
<protein>
    <recommendedName>
        <fullName evidence="9">EGF-like domain-containing protein</fullName>
    </recommendedName>
</protein>
<dbReference type="PROSITE" id="PS50026">
    <property type="entry name" value="EGF_3"/>
    <property type="match status" value="2"/>
</dbReference>
<feature type="compositionally biased region" description="Polar residues" evidence="7">
    <location>
        <begin position="370"/>
        <end position="379"/>
    </location>
</feature>
<comment type="caution">
    <text evidence="6">Lacks conserved residue(s) required for the propagation of feature annotation.</text>
</comment>
<reference evidence="10 11" key="1">
    <citation type="submission" date="2016-07" db="EMBL/GenBank/DDBJ databases">
        <title>Disparate Historic Effective Population Sizes Predicted by Modern Levels of Genome Diversity for the Scaled Quail (Callipepla squamata) and the Northern Bobwhite (Colinus virginianus): Inferences from First and Second Generation Draft Genome Assemblies for Sympatric New World Quail.</title>
        <authorList>
            <person name="Oldeschulte D.L."/>
            <person name="Halley Y.A."/>
            <person name="Bhattarai E.K."/>
            <person name="Brashear W.A."/>
            <person name="Hill J."/>
            <person name="Metz R.P."/>
            <person name="Johnson C.D."/>
            <person name="Rollins D."/>
            <person name="Peterson M.J."/>
            <person name="Bickhart D.M."/>
            <person name="Decker J.E."/>
            <person name="Seabury C.M."/>
        </authorList>
    </citation>
    <scope>NUCLEOTIDE SEQUENCE [LARGE SCALE GENOMIC DNA]</scope>
    <source>
        <strain evidence="10 11">Texas</strain>
        <tissue evidence="10">Leg muscle</tissue>
    </source>
</reference>
<proteinExistence type="predicted"/>
<evidence type="ECO:0000256" key="7">
    <source>
        <dbReference type="SAM" id="MobiDB-lite"/>
    </source>
</evidence>
<evidence type="ECO:0000256" key="8">
    <source>
        <dbReference type="SAM" id="Phobius"/>
    </source>
</evidence>
<dbReference type="PANTHER" id="PTHR10740:SF14">
    <property type="entry name" value="EGF-LIKE DOMAIN-CONTAINING PROTEIN"/>
    <property type="match status" value="1"/>
</dbReference>
<dbReference type="PROSITE" id="PS00022">
    <property type="entry name" value="EGF_1"/>
    <property type="match status" value="1"/>
</dbReference>
<organism evidence="10 11">
    <name type="scientific">Callipepla squamata</name>
    <name type="common">Scaled quail</name>
    <dbReference type="NCBI Taxonomy" id="9009"/>
    <lineage>
        <taxon>Eukaryota</taxon>
        <taxon>Metazoa</taxon>
        <taxon>Chordata</taxon>
        <taxon>Craniata</taxon>
        <taxon>Vertebrata</taxon>
        <taxon>Euteleostomi</taxon>
        <taxon>Archelosauria</taxon>
        <taxon>Archosauria</taxon>
        <taxon>Dinosauria</taxon>
        <taxon>Saurischia</taxon>
        <taxon>Theropoda</taxon>
        <taxon>Coelurosauria</taxon>
        <taxon>Aves</taxon>
        <taxon>Neognathae</taxon>
        <taxon>Galloanserae</taxon>
        <taxon>Galliformes</taxon>
        <taxon>Odontophoridae</taxon>
        <taxon>Callipepla</taxon>
    </lineage>
</organism>
<evidence type="ECO:0000313" key="11">
    <source>
        <dbReference type="Proteomes" id="UP000198323"/>
    </source>
</evidence>
<evidence type="ECO:0000256" key="6">
    <source>
        <dbReference type="PROSITE-ProRule" id="PRU00076"/>
    </source>
</evidence>
<dbReference type="Proteomes" id="UP000198323">
    <property type="component" value="Unassembled WGS sequence"/>
</dbReference>
<keyword evidence="8" id="KW-0472">Membrane</keyword>
<evidence type="ECO:0000256" key="5">
    <source>
        <dbReference type="ARBA" id="ARBA00023157"/>
    </source>
</evidence>
<sequence length="379" mass="42391">GYIYIMFGLPEKGICDLNKEKCRRRICRPDLRTHRCKCSSGFILSRNKEFCEDTISMQDAGPIPTPKTSLQSTRSSAIFKGTDKGVKKKVEVSLMAEIMISDEDDCAALECDVNAQCVLLEDGAVCQCLRGFTRKGKSCYESTLSPAVVSDEYSTRPVPGDFIGCPPSYDSYCLHGGMCNYVSDLQDYACNCVTGYVGERCQFSDLEWWEQQHAERVKVRNITIAVCIVVLVLLLGSLAAYCSRSQYFYKKNRYAEAIRDASSHTDNENVTPTCNKSRFAVVKECSSSLEIKAVDLIECETADPHPAYSSQYVEQPITYDKVAETFVEDKREQGYPEEVPNTEKFLEPTVAEKDLSQATWSAHPKPCQPAPTSLLMQPD</sequence>
<evidence type="ECO:0000259" key="9">
    <source>
        <dbReference type="PROSITE" id="PS50026"/>
    </source>
</evidence>
<evidence type="ECO:0000256" key="1">
    <source>
        <dbReference type="ARBA" id="ARBA00004613"/>
    </source>
</evidence>
<gene>
    <name evidence="10" type="ORF">ASZ78_012267</name>
</gene>
<keyword evidence="8" id="KW-1133">Transmembrane helix</keyword>
<feature type="transmembrane region" description="Helical" evidence="8">
    <location>
        <begin position="222"/>
        <end position="243"/>
    </location>
</feature>
<feature type="compositionally biased region" description="Basic and acidic residues" evidence="7">
    <location>
        <begin position="344"/>
        <end position="355"/>
    </location>
</feature>